<evidence type="ECO:0000313" key="17">
    <source>
        <dbReference type="EMBL" id="CAI9738338.1"/>
    </source>
</evidence>
<feature type="compositionally biased region" description="Basic and acidic residues" evidence="13">
    <location>
        <begin position="2445"/>
        <end position="2456"/>
    </location>
</feature>
<feature type="region of interest" description="Disordered" evidence="13">
    <location>
        <begin position="4334"/>
        <end position="4355"/>
    </location>
</feature>
<feature type="compositionally biased region" description="Basic and acidic residues" evidence="13">
    <location>
        <begin position="2965"/>
        <end position="2982"/>
    </location>
</feature>
<dbReference type="SUPFAM" id="SSF50985">
    <property type="entry name" value="RCC1/BLIP-II"/>
    <property type="match status" value="2"/>
</dbReference>
<dbReference type="EMBL" id="OX597834">
    <property type="protein sequence ID" value="CAI9738338.1"/>
    <property type="molecule type" value="Genomic_DNA"/>
</dbReference>
<evidence type="ECO:0000256" key="10">
    <source>
        <dbReference type="PROSITE-ProRule" id="PRU00104"/>
    </source>
</evidence>
<dbReference type="InterPro" id="IPR000408">
    <property type="entry name" value="Reg_chr_condens"/>
</dbReference>
<keyword evidence="9 10" id="KW-0833">Ubl conjugation pathway</keyword>
<evidence type="ECO:0000256" key="6">
    <source>
        <dbReference type="ARBA" id="ARBA00022553"/>
    </source>
</evidence>
<feature type="compositionally biased region" description="Polar residues" evidence="13">
    <location>
        <begin position="2512"/>
        <end position="2544"/>
    </location>
</feature>
<dbReference type="PROSITE" id="PS50294">
    <property type="entry name" value="WD_REPEATS_REGION"/>
    <property type="match status" value="2"/>
</dbReference>
<feature type="region of interest" description="Disordered" evidence="13">
    <location>
        <begin position="1403"/>
        <end position="1449"/>
    </location>
</feature>
<feature type="repeat" description="RCC1" evidence="12">
    <location>
        <begin position="675"/>
        <end position="726"/>
    </location>
</feature>
<feature type="repeat" description="RCC1" evidence="12">
    <location>
        <begin position="4184"/>
        <end position="4235"/>
    </location>
</feature>
<feature type="region of interest" description="Disordered" evidence="13">
    <location>
        <begin position="2707"/>
        <end position="2756"/>
    </location>
</feature>
<protein>
    <recommendedName>
        <fullName evidence="4">HECT-type E3 ubiquitin transferase</fullName>
        <ecNumber evidence="4">2.3.2.26</ecNumber>
    </recommendedName>
</protein>
<feature type="domain" description="HECT" evidence="16">
    <location>
        <begin position="4478"/>
        <end position="4825"/>
    </location>
</feature>
<dbReference type="Pfam" id="PF00622">
    <property type="entry name" value="SPRY"/>
    <property type="match status" value="1"/>
</dbReference>
<organism evidence="17 18">
    <name type="scientific">Octopus vulgaris</name>
    <name type="common">Common octopus</name>
    <dbReference type="NCBI Taxonomy" id="6645"/>
    <lineage>
        <taxon>Eukaryota</taxon>
        <taxon>Metazoa</taxon>
        <taxon>Spiralia</taxon>
        <taxon>Lophotrochozoa</taxon>
        <taxon>Mollusca</taxon>
        <taxon>Cephalopoda</taxon>
        <taxon>Coleoidea</taxon>
        <taxon>Octopodiformes</taxon>
        <taxon>Octopoda</taxon>
        <taxon>Incirrata</taxon>
        <taxon>Octopodidae</taxon>
        <taxon>Octopus</taxon>
    </lineage>
</organism>
<dbReference type="SUPFAM" id="SSF50978">
    <property type="entry name" value="WD40 repeat-like"/>
    <property type="match status" value="1"/>
</dbReference>
<dbReference type="InterPro" id="IPR000569">
    <property type="entry name" value="HECT_dom"/>
</dbReference>
<dbReference type="FunFam" id="3.30.2410.10:FF:000006">
    <property type="entry name" value="probable E3 ubiquitin-protein ligase HERC1 isoform X2"/>
    <property type="match status" value="1"/>
</dbReference>
<keyword evidence="8" id="KW-0677">Repeat</keyword>
<evidence type="ECO:0000259" key="14">
    <source>
        <dbReference type="PROSITE" id="PS50030"/>
    </source>
</evidence>
<dbReference type="PROSITE" id="PS50188">
    <property type="entry name" value="B302_SPRY"/>
    <property type="match status" value="1"/>
</dbReference>
<feature type="domain" description="B30.2/SPRY" evidence="15">
    <location>
        <begin position="1989"/>
        <end position="2188"/>
    </location>
</feature>
<feature type="domain" description="UBA" evidence="14">
    <location>
        <begin position="2802"/>
        <end position="2843"/>
    </location>
</feature>
<dbReference type="PROSITE" id="PS50012">
    <property type="entry name" value="RCC1_3"/>
    <property type="match status" value="12"/>
</dbReference>
<dbReference type="SUPFAM" id="SSF56204">
    <property type="entry name" value="Hect, E3 ligase catalytic domain"/>
    <property type="match status" value="1"/>
</dbReference>
<dbReference type="InterPro" id="IPR009091">
    <property type="entry name" value="RCC1/BLIP-II"/>
</dbReference>
<sequence length="4839" mass="535066">MTHHRHKSLMQRAGNRPYVDRKSCTITSLAVCLLQELVSRLSQRRRTRLWKQLSKSVSSDILALTHTEIQKNAERDIWIYPWNIRTIYATHLAFKMSRRQHIKLKYIEHFNQGWASEDCELIANEERLDEFYERLLSNKEICCQFPQVVHLKTPILPDFEHEQPSTGEQEHYLSALLGCQKVLAETICLTSPFTKSLQKRLAVLQRIYSAVSSKYHDQNKSNIEEPSLDADKTNDNGKFAGDKTKCGSEVLIEMGIKTGLSLLFSLLRQNWILAPHIDNVCLCDDVFQTALDVVTKLPPLSLANEIKVTPLGMETLNQVTNFLRSTIGPASSANLVGQQLAAELMLALAAQRGSLRYLLEWVEVALQAYAASMKSDDHSQRSTNIHYDFFMDIIQQMVQSVGGADKFLAVKKKPTKDENGLISLYDAAMYLMEQVYHLAVHYASTCMSPDENRNTEGNSSVFGANCEVYVWGSNSSHQLGEGSQEKVTTPKLTSAFGDCQQIEAGQFCTFVVHNEGSVAACGKGSYGRLGLGDSSNQAVPKKLTFDPKSQIKKISSSKGSDGHSLAMSTDGQVFSWGDGDYGKLGHGNTVSQKYPKLIQGPLSGKAVKCVSAGHRHSAFVTEDGELYTCGDGDYGRLGHGDSNSKNVPTCIKDVSGVGQVACGSSHTIAVSQDGKTVWSFGGGDNGKLGHGDTNRLYKPKIIETFTEFYIRKVVCGTQSSLALTSSGQVYAWGCGSCLGCGSPEYTALRPRQIEEFQSTCIADIACGDTHCLALTHENEVYAWGNNTMGQCGQGHAHSPISKPKKVIGLDGVSIHQISAGTSHSIAWTALPTDRNVIAWNRPFCVDLQESTFLLLHTFLEHYCDDVNGSAPPPPFTTKQDHCHFIQLCLNILGTHLSLAQASGVSKGILGDHSRPFRNLLFRLLDIDTPPSVQQAVIETLSIGAPLLLPPLKERMELLHSLLPQGSDRWDTLSRGQRMQLDIILASLQDNSHIASLLGFAEPFDSTVSASPDYDNTMDVELAEVLMKTVLRTLTFHTVQALNEIKKNSDKALQLLCVDNSSPPRHLHSLLSSLHKHLLAYCRNNSENNDMSSASSVLHRHLSLMLPLSGEIITCCSHMIADIQDNASLLKKVGEILFDSPAGAMLVHVIYALLLLPQHSALTPLLHDLLNFLPCLDKINRNLLAYQIIEEYPHLSDLPESQCPAVSQWSWLLDLERSCSLLVGRSLHALLLGPPLSSSEKVNTTWLDSRLFSNGLERQASELDLIIHDSMCSILSSKPSEANIPEDLNFDADTIFLLELGLGIPKEPVQHVQRMMFEYAEKKDWDTCEMKDVSLDTISRFLLAALLKHCDLLSFSQSTERPNRSLVMAYRLVYQSRSRLIGYKLSPNQAPKFSGLLHSDRITTHKRGHGLSEEEDIREAGKSDEGLEKIKDEADNSSNAKLKESPGDSSFEDICRTWLERCVFLIIGVRQPLADEELVLSDTIYGSRSHVAQDHNTERRLYLSPRKNKKSVTRTSSSPNLCCLNDIEESNGETETGSENTGNGGLRYTAAQCNGTATPLSGENTSMESLQKVKEILRRLRWRQERVGDITPGYFGEENEHHTCRKLCIKELMLDIFHFVCGEHIMYQIYFAKSLEHQQERAQSRVDSLHQIVELLSTEKDKTSNNRQSSVDSQDSNTSSPEDFTLTTLLSSVHLQFLSGCFGLSSLPFETTSALPDGSHYQDGIKAARAQSQQEVQLAVHRIYELLVGALVTTSKSKTLEESTKQKLLLSTVLSMSNKYCPADLSLAVSCGQLLPLLYCLSENAHTVPLTMQIPPTALNSLQLNNMLQLGCQHLLQIVAVGTGMYAERLSDGVIQNVVDLLWKQLEKLLSSAVSQEKDIQQESCPSQIAIGDFLVFLRRIAASVPVQSRLACKKWTSVLLDIAGKFSEKGLPLISSLRTRLIALHLLAVILPACPKDLDRDYFDTIVQRLFHDMAQHMWFVPVVLANQQTLARKNELMEKIDEVEQTDSTTGCPISAKKQETLTKQSTSFDPDKTLCCSVENGHTLVHGPGGKGYGLGNMQITSGCYQWKFLIVKENSGNEGTCVGVSRWPVTDYCQSTTTDMWLYRAYSGNVYHNGEQSVTLPGYSQGDYITVLLDMDARTLSFGKNGEKLKLAFDDIDATELYPCVMFYSCNPGEKVKITDMQVQGSPCDLLPGDPLCAPATTTMVEAAISLLRTLHKNESWTGAINDMIIKQINKIDKFEALSEQEEDKEGSVPAAATKNESDTKLLFQSVETLCYEVWPSLVLIGGLDHGLRVGGRCKHKTAYKKGTLLGVSRDQSTTAKVHWDDSDTFISDAAIANLEPIEPAEFDLNHLAGLTPQLLQAVMKLTLISDEKHSLQLSRHQEYGSLNGGQKKPGKPTDELQDSNPMEESSVDPVAAAVTTAKSPPDDPAQVTDQEQQITEENSRQRPTDHNADKKRQCLLLQSINYASFGIPLPPPPPPLSSSSLRSVSASASTSLMDSREALHGSQGDMSQTVSSSREGSLPNSSFSDTPSCGTETASQKLGKEESAVSADVITEESSDENVFEVNSTEDNALQHELFNFRMASLKLAALRMLYRVLLTNKYAEMLLVPKSDLRAESSKALPDGTVVRRDDDMKGELRAIMKQMVKLATVPSPFRRLVSLVELERAQNVLYQVMIQTQSDNQANLAQYEEQLDKLRASKGIKASVDVTSSPPLERSNSTSTSASVDDSNVNSGTNGVGTRRSSMDSSSLLQRHQPVVHRIRTMLSEPSLSAVPISVSPLQHPTLSPATVTAVSPTPQTPPSPLYAPLIEMGFSLNHIVQAMRATGVNIEASAHVVNTLATWMVEHPITETPNQNEQSSCAVSSTSTCVPVDLSFPPTSLPSRGTPLTDMLNAHIYRIASDWENTLQTAEAPMAHIETLSDQSSDEREGEIHLGRTRRRRLCRTRHMDIRNYLTRPSGTRSLRESHRENRPDRQHEIGEARPLYDLEFDLFDDLLYEENTDAFSPLESSEQMLIAANDCHEPVSCDLCLTRTTNFNSHMKTHHPGCGYDASLLNTESPLEKVPVNDSEKLLLRLGLSERRPAPDVVHFSEADPLGEKLVRGHTSDDLITSLSATARAVKSVKNLKSLGEQAVCLRTPHERMLALQRITSAMQVLLARTMVMKALALLSDSGPSCSLSAALENIGLSDIMLVVRLMQFCAAGKLDMSASSLQVTEPAECLSYLNAAIGALAQENPLSLKQLVKVCSQELMQAATGWSANPDVPAHQRQLQNAVVQERMTSPNFSVTQALVSLLASQGWSKKLMAHNVAEEMKNPSLQESGPFLHEKITSLTLTDALAACIISSYVPHQHRQWAAKQLVRSISSQIRSSCDHNENMADLAHDLSKCSVTKLEGHQDRLDSSVWSEKKNLLATSGFDSTLRVWHLPNRSHQYLEHTCVFQKEEGSCESYVQECAPENICWNCTGTLVAASMNNIMNVWEMSGQKGYVDVNPNLITAMTWPQSKGVAEGIHKNSVDMLLIGRVNGSVAVVDIHGDNSFCRLELEHCYRKVPVKCLAWPSEDKRFAVGFCDGTLSLCSRVDFKQPLTVDAFNTAIECIKYDPTGLLIGSFAIDDSCVKIWLHKRKSIQCVYSLKHKCSVSMIEWCKMVGVGDDKALTFAVGCENGCVYLWNIAQPSPHEAFLSPNVYAMESQEELSEATSSCPPAEDTLPEHRSDNNLKPLYVFVGHISKVTSLSFSPNALMLATGCLKGWLNIWSLKDGTLLQTYVGNGLVRSCCWFEENSLTANFGHSKDVFIFHYFHPADVAYKNHVLAAARKALKMRGITGLCNTPCLKMLFLQLPTILQEQYLYEKPVTLSGEQLLHSQYLQNLAALTIGLELDNVLCYNSVPPHHWYKNVKGRSYVAAEWEWLLNYSTAIKSATALHRRSKLPDIFPLLGYEPQQHEDNPSAGYWDCAKDAQVMAWATQKPEDWQLGGKCEGYLWGSGRHGQMCEGGKFAHAPTRVPSFSCAQQIICGQNSTFVIQANGTVMASGEGSYGRLGQGNSDDLHSLTVISSMQGFVITQLVTSVGSDGHSMALAESGEVFSWGDGDYGKLGHGNSDRQRRPRQIEALQGEEIVQLACGFKHSAVVSHDGVLFTFGNGDYGRLGLGSNSNRKIPERVTALEGHKIGYVACGLNHSLCVSKDGSTVWAFGDGDYGKLGLGNCAARSLPTKIELLQGQTIKKVSCGAQFSIALTKDGKVFSWGQDRFIGLPEPLWRNHTKPQQIPTLADFFIIDIDVGSEHTIVLSNEGDVWVWGSNAEGQLGNGTTNSIREPQKIAELSGKNIRQISAGRTHSAAWTAPPPVKHTPGSATDLQLGTPESIPPQYALIKENSIEDIRLRLNLLHRFSNLMYTSWRLFNLIPNHGDTSYFDLGLNGILSGSMRPLLSPQVYTLPMVRSLGKTMVQGKNFGPLVTVKRLPTRGKKCKPIFVQVARQVVKMKPEELRLPARAWKVKLIGEGADDAGGVFDDTITEMCQELEKGFVPLLILTPNERHESGNNRDRFLLNPLLSSEEHMNMLKFLGVLFGVAIRTKKPLDLHLAPCVWKLLAGMALDISDLEEVDNFFVQTMAGIRNIQESGVNETNFHEYIPLDSFEGQSASGQMLPIVSGGKSIPLTFHNRKAYTEAATLYRLHEMDKQVAAVREGMAWIIPVPLLSLLTARNLEQLVCGMEQVSIDVLRKIVRYRGIEESSPVVMWFWKVLETFANEERIQFLRFVSGRTRLPANSSDISQRFQIMNSDRSPDSLPTSQTCFFQLRLPMYSSQEVLAEKLRYAINNCRSIDMDNYMLTRNTDNGHGSDEDLC</sequence>
<feature type="region of interest" description="Disordered" evidence="13">
    <location>
        <begin position="2474"/>
        <end position="2555"/>
    </location>
</feature>
<comment type="catalytic activity">
    <reaction evidence="1">
        <text>S-ubiquitinyl-[E2 ubiquitin-conjugating enzyme]-L-cysteine + [acceptor protein]-L-lysine = [E2 ubiquitin-conjugating enzyme]-L-cysteine + N(6)-ubiquitinyl-[acceptor protein]-L-lysine.</text>
        <dbReference type="EC" id="2.3.2.26"/>
    </reaction>
</comment>
<keyword evidence="5" id="KW-0963">Cytoplasm</keyword>
<feature type="repeat" description="RCC1" evidence="12">
    <location>
        <begin position="4288"/>
        <end position="4339"/>
    </location>
</feature>
<dbReference type="Pfam" id="PF25390">
    <property type="entry name" value="WD40_RLD"/>
    <property type="match status" value="2"/>
</dbReference>
<dbReference type="SMART" id="SM00119">
    <property type="entry name" value="HECTc"/>
    <property type="match status" value="1"/>
</dbReference>
<evidence type="ECO:0000256" key="11">
    <source>
        <dbReference type="PROSITE-ProRule" id="PRU00221"/>
    </source>
</evidence>
<feature type="compositionally biased region" description="Polar residues" evidence="13">
    <location>
        <begin position="2745"/>
        <end position="2756"/>
    </location>
</feature>
<dbReference type="PANTHER" id="PTHR22872">
    <property type="entry name" value="BTK-BINDING PROTEIN-RELATED"/>
    <property type="match status" value="1"/>
</dbReference>
<proteinExistence type="predicted"/>
<dbReference type="InterPro" id="IPR051625">
    <property type="entry name" value="Signaling_Regulatory_Domain"/>
</dbReference>
<gene>
    <name evidence="17" type="ORF">OCTVUL_1B011709</name>
</gene>
<feature type="repeat" description="RCC1" evidence="12">
    <location>
        <begin position="727"/>
        <end position="777"/>
    </location>
</feature>
<dbReference type="GO" id="GO:0005737">
    <property type="term" value="C:cytoplasm"/>
    <property type="evidence" value="ECO:0007669"/>
    <property type="project" value="UniProtKB-SubCell"/>
</dbReference>
<feature type="compositionally biased region" description="Basic and acidic residues" evidence="13">
    <location>
        <begin position="1417"/>
        <end position="1433"/>
    </location>
</feature>
<evidence type="ECO:0000259" key="15">
    <source>
        <dbReference type="PROSITE" id="PS50188"/>
    </source>
</evidence>
<feature type="compositionally biased region" description="Low complexity" evidence="13">
    <location>
        <begin position="2485"/>
        <end position="2500"/>
    </location>
</feature>
<feature type="region of interest" description="Disordered" evidence="13">
    <location>
        <begin position="1660"/>
        <end position="1679"/>
    </location>
</feature>
<accession>A0AA36FLI0</accession>
<dbReference type="PROSITE" id="PS50082">
    <property type="entry name" value="WD_REPEATS_2"/>
    <property type="match status" value="2"/>
</dbReference>
<feature type="repeat" description="RCC1" evidence="12">
    <location>
        <begin position="4131"/>
        <end position="4182"/>
    </location>
</feature>
<dbReference type="GO" id="GO:0061630">
    <property type="term" value="F:ubiquitin protein ligase activity"/>
    <property type="evidence" value="ECO:0007669"/>
    <property type="project" value="UniProtKB-EC"/>
</dbReference>
<dbReference type="Gene3D" id="3.30.2410.10">
    <property type="entry name" value="Hect, E3 ligase catalytic domain"/>
    <property type="match status" value="1"/>
</dbReference>
<dbReference type="Gene3D" id="2.130.10.10">
    <property type="entry name" value="YVTN repeat-like/Quinoprotein amine dehydrogenase"/>
    <property type="match status" value="1"/>
</dbReference>
<evidence type="ECO:0000256" key="1">
    <source>
        <dbReference type="ARBA" id="ARBA00000885"/>
    </source>
</evidence>
<dbReference type="InterPro" id="IPR001680">
    <property type="entry name" value="WD40_rpt"/>
</dbReference>
<dbReference type="InterPro" id="IPR003877">
    <property type="entry name" value="SPRY_dom"/>
</dbReference>
<dbReference type="InterPro" id="IPR043136">
    <property type="entry name" value="B30.2/SPRY_sf"/>
</dbReference>
<dbReference type="PRINTS" id="PR00633">
    <property type="entry name" value="RCCNDNSATION"/>
</dbReference>
<feature type="repeat" description="RCC1" evidence="12">
    <location>
        <begin position="571"/>
        <end position="623"/>
    </location>
</feature>
<dbReference type="InterPro" id="IPR001870">
    <property type="entry name" value="B30.2/SPRY"/>
</dbReference>
<comment type="pathway">
    <text evidence="3">Protein modification; protein ubiquitination.</text>
</comment>
<evidence type="ECO:0000256" key="3">
    <source>
        <dbReference type="ARBA" id="ARBA00004906"/>
    </source>
</evidence>
<evidence type="ECO:0000256" key="8">
    <source>
        <dbReference type="ARBA" id="ARBA00022737"/>
    </source>
</evidence>
<feature type="repeat" description="RCC1" evidence="12">
    <location>
        <begin position="778"/>
        <end position="830"/>
    </location>
</feature>
<dbReference type="Pfam" id="PF00415">
    <property type="entry name" value="RCC1"/>
    <property type="match status" value="2"/>
</dbReference>
<feature type="repeat" description="WD" evidence="11">
    <location>
        <begin position="3723"/>
        <end position="3764"/>
    </location>
</feature>
<dbReference type="PROSITE" id="PS50237">
    <property type="entry name" value="HECT"/>
    <property type="match status" value="1"/>
</dbReference>
<evidence type="ECO:0000259" key="16">
    <source>
        <dbReference type="PROSITE" id="PS50237"/>
    </source>
</evidence>
<feature type="active site" description="Glycyl thioester intermediate" evidence="10">
    <location>
        <position position="4788"/>
    </location>
</feature>
<dbReference type="Gene3D" id="3.90.1750.10">
    <property type="entry name" value="Hect, E3 ligase catalytic domains"/>
    <property type="match status" value="1"/>
</dbReference>
<keyword evidence="18" id="KW-1185">Reference proteome</keyword>
<dbReference type="SMART" id="SM00320">
    <property type="entry name" value="WD40"/>
    <property type="match status" value="6"/>
</dbReference>
<dbReference type="FunFam" id="2.60.120.920:FF:000015">
    <property type="entry name" value="LOW QUALITY PROTEIN: probable E3 ubiquitin-protein ligase HERC1"/>
    <property type="match status" value="1"/>
</dbReference>
<feature type="repeat" description="WD" evidence="11">
    <location>
        <begin position="3393"/>
        <end position="3434"/>
    </location>
</feature>
<dbReference type="CDD" id="cd00078">
    <property type="entry name" value="HECTc"/>
    <property type="match status" value="1"/>
</dbReference>
<dbReference type="Pfam" id="PF00632">
    <property type="entry name" value="HECT"/>
    <property type="match status" value="1"/>
</dbReference>
<evidence type="ECO:0000256" key="5">
    <source>
        <dbReference type="ARBA" id="ARBA00022490"/>
    </source>
</evidence>
<dbReference type="SUPFAM" id="SSF49899">
    <property type="entry name" value="Concanavalin A-like lectins/glucanases"/>
    <property type="match status" value="1"/>
</dbReference>
<dbReference type="Pfam" id="PF00400">
    <property type="entry name" value="WD40"/>
    <property type="match status" value="2"/>
</dbReference>
<keyword evidence="11" id="KW-0853">WD repeat</keyword>
<evidence type="ECO:0000256" key="2">
    <source>
        <dbReference type="ARBA" id="ARBA00004496"/>
    </source>
</evidence>
<feature type="compositionally biased region" description="Polar residues" evidence="13">
    <location>
        <begin position="2711"/>
        <end position="2739"/>
    </location>
</feature>
<dbReference type="EC" id="2.3.2.26" evidence="4"/>
<dbReference type="InterPro" id="IPR015940">
    <property type="entry name" value="UBA"/>
</dbReference>
<dbReference type="InterPro" id="IPR036322">
    <property type="entry name" value="WD40_repeat_dom_sf"/>
</dbReference>
<evidence type="ECO:0000256" key="4">
    <source>
        <dbReference type="ARBA" id="ARBA00012485"/>
    </source>
</evidence>
<feature type="repeat" description="RCC1" evidence="12">
    <location>
        <begin position="516"/>
        <end position="570"/>
    </location>
</feature>
<dbReference type="CDD" id="cd12881">
    <property type="entry name" value="SPRY_HERC1"/>
    <property type="match status" value="1"/>
</dbReference>
<feature type="repeat" description="RCC1" evidence="12">
    <location>
        <begin position="466"/>
        <end position="515"/>
    </location>
</feature>
<feature type="compositionally biased region" description="Low complexity" evidence="13">
    <location>
        <begin position="1667"/>
        <end position="1679"/>
    </location>
</feature>
<evidence type="ECO:0000256" key="12">
    <source>
        <dbReference type="PROSITE-ProRule" id="PRU00235"/>
    </source>
</evidence>
<keyword evidence="7" id="KW-0808">Transferase</keyword>
<dbReference type="PANTHER" id="PTHR22872:SF6">
    <property type="entry name" value="E3 UBIQUITIN-PROTEIN LIGASE HERC1-RELATED"/>
    <property type="match status" value="1"/>
</dbReference>
<feature type="repeat" description="RCC1" evidence="12">
    <location>
        <begin position="624"/>
        <end position="673"/>
    </location>
</feature>
<feature type="repeat" description="RCC1" evidence="12">
    <location>
        <begin position="4079"/>
        <end position="4130"/>
    </location>
</feature>
<feature type="compositionally biased region" description="Polar residues" evidence="13">
    <location>
        <begin position="2435"/>
        <end position="2444"/>
    </location>
</feature>
<evidence type="ECO:0000313" key="18">
    <source>
        <dbReference type="Proteomes" id="UP001162480"/>
    </source>
</evidence>
<feature type="repeat" description="RCC1" evidence="12">
    <location>
        <begin position="4236"/>
        <end position="4287"/>
    </location>
</feature>
<dbReference type="InterPro" id="IPR058923">
    <property type="entry name" value="RCC1-like_dom"/>
</dbReference>
<feature type="region of interest" description="Disordered" evidence="13">
    <location>
        <begin position="2385"/>
        <end position="2456"/>
    </location>
</feature>
<dbReference type="InterPro" id="IPR035983">
    <property type="entry name" value="Hect_E3_ubiquitin_ligase"/>
</dbReference>
<keyword evidence="6" id="KW-0597">Phosphoprotein</keyword>
<dbReference type="InterPro" id="IPR015943">
    <property type="entry name" value="WD40/YVTN_repeat-like_dom_sf"/>
</dbReference>
<dbReference type="Gene3D" id="2.130.10.30">
    <property type="entry name" value="Regulator of chromosome condensation 1/beta-lactamase-inhibitor protein II"/>
    <property type="match status" value="3"/>
</dbReference>
<evidence type="ECO:0000256" key="9">
    <source>
        <dbReference type="ARBA" id="ARBA00022786"/>
    </source>
</evidence>
<dbReference type="CDD" id="cd14401">
    <property type="entry name" value="UBA_HERC1"/>
    <property type="match status" value="1"/>
</dbReference>
<comment type="subcellular location">
    <subcellularLocation>
        <location evidence="2">Cytoplasm</location>
    </subcellularLocation>
</comment>
<dbReference type="PROSITE" id="PS50030">
    <property type="entry name" value="UBA"/>
    <property type="match status" value="1"/>
</dbReference>
<dbReference type="InterPro" id="IPR013320">
    <property type="entry name" value="ConA-like_dom_sf"/>
</dbReference>
<name>A0AA36FLI0_OCTVU</name>
<feature type="region of interest" description="Disordered" evidence="13">
    <location>
        <begin position="2959"/>
        <end position="2982"/>
    </location>
</feature>
<dbReference type="Gene3D" id="2.60.120.920">
    <property type="match status" value="1"/>
</dbReference>
<dbReference type="Gene3D" id="3.30.2160.10">
    <property type="entry name" value="Hect, E3 ligase catalytic domain"/>
    <property type="match status" value="1"/>
</dbReference>
<reference evidence="17" key="1">
    <citation type="submission" date="2023-08" db="EMBL/GenBank/DDBJ databases">
        <authorList>
            <person name="Alioto T."/>
            <person name="Alioto T."/>
            <person name="Gomez Garrido J."/>
        </authorList>
    </citation>
    <scope>NUCLEOTIDE SEQUENCE</scope>
</reference>
<dbReference type="InterPro" id="IPR035768">
    <property type="entry name" value="SPRY_HERC1"/>
</dbReference>
<evidence type="ECO:0000256" key="7">
    <source>
        <dbReference type="ARBA" id="ARBA00022679"/>
    </source>
</evidence>
<dbReference type="Proteomes" id="UP001162480">
    <property type="component" value="Chromosome 21"/>
</dbReference>
<evidence type="ECO:0000256" key="13">
    <source>
        <dbReference type="SAM" id="MobiDB-lite"/>
    </source>
</evidence>
<dbReference type="PROSITE" id="PS00626">
    <property type="entry name" value="RCC1_2"/>
    <property type="match status" value="4"/>
</dbReference>
<dbReference type="SMART" id="SM00449">
    <property type="entry name" value="SPRY"/>
    <property type="match status" value="1"/>
</dbReference>